<dbReference type="GeneID" id="97608275"/>
<dbReference type="RefSeq" id="WP_109941419.1">
    <property type="nucleotide sequence ID" value="NZ_CP176366.1"/>
</dbReference>
<keyword evidence="3" id="KW-1185">Reference proteome</keyword>
<dbReference type="InterPro" id="IPR037232">
    <property type="entry name" value="NADH_quin_OxRdtase_su_C/D-like"/>
</dbReference>
<dbReference type="GO" id="GO:0008137">
    <property type="term" value="F:NADH dehydrogenase (ubiquinone) activity"/>
    <property type="evidence" value="ECO:0007669"/>
    <property type="project" value="InterPro"/>
</dbReference>
<gene>
    <name evidence="2" type="ORF">DLD82_12270</name>
</gene>
<evidence type="ECO:0000313" key="2">
    <source>
        <dbReference type="EMBL" id="PWR72360.1"/>
    </source>
</evidence>
<dbReference type="InterPro" id="IPR012179">
    <property type="entry name" value="NiFe-hyd_3_EchD"/>
</dbReference>
<dbReference type="OrthoDB" id="131202at2157"/>
<dbReference type="Proteomes" id="UP000245934">
    <property type="component" value="Unassembled WGS sequence"/>
</dbReference>
<comment type="caution">
    <text evidence="2">The sequence shown here is derived from an EMBL/GenBank/DDBJ whole genome shotgun (WGS) entry which is preliminary data.</text>
</comment>
<organism evidence="2 3">
    <name type="scientific">Methanospirillum stamsii</name>
    <dbReference type="NCBI Taxonomy" id="1277351"/>
    <lineage>
        <taxon>Archaea</taxon>
        <taxon>Methanobacteriati</taxon>
        <taxon>Methanobacteriota</taxon>
        <taxon>Stenosarchaea group</taxon>
        <taxon>Methanomicrobia</taxon>
        <taxon>Methanomicrobiales</taxon>
        <taxon>Methanospirillaceae</taxon>
        <taxon>Methanospirillum</taxon>
    </lineage>
</organism>
<evidence type="ECO:0000259" key="1">
    <source>
        <dbReference type="Pfam" id="PF00329"/>
    </source>
</evidence>
<evidence type="ECO:0000313" key="3">
    <source>
        <dbReference type="Proteomes" id="UP000245934"/>
    </source>
</evidence>
<accession>A0A2V2N145</accession>
<protein>
    <submittedName>
        <fullName evidence="2">NADH dehydrogenase subunit</fullName>
    </submittedName>
</protein>
<sequence length="129" mass="14682">MKQPDQKVETIQVEELIHRVHSFHDDGYRLVQISCAQEGDAFEVTYSFDKNLSISHIRIPATPENPIPSISKIYLASFVYENEIADLFGIPFSGIAIDYKGTFFRTSVPHPFGTSQITVVKKKPEEQHE</sequence>
<proteinExistence type="predicted"/>
<name>A0A2V2N145_9EURY</name>
<reference evidence="2 3" key="1">
    <citation type="submission" date="2018-05" db="EMBL/GenBank/DDBJ databases">
        <title>Draft genome of Methanospirillum stamsii Pt1.</title>
        <authorList>
            <person name="Dueholm M.S."/>
            <person name="Nielsen P.H."/>
            <person name="Bakmann L.F."/>
            <person name="Otzen D.E."/>
        </authorList>
    </citation>
    <scope>NUCLEOTIDE SEQUENCE [LARGE SCALE GENOMIC DNA]</scope>
    <source>
        <strain evidence="2 3">Pt1</strain>
    </source>
</reference>
<dbReference type="Pfam" id="PF00329">
    <property type="entry name" value="Complex1_30kDa"/>
    <property type="match status" value="1"/>
</dbReference>
<dbReference type="EMBL" id="QGMZ01000027">
    <property type="protein sequence ID" value="PWR72360.1"/>
    <property type="molecule type" value="Genomic_DNA"/>
</dbReference>
<dbReference type="SUPFAM" id="SSF143243">
    <property type="entry name" value="Nqo5-like"/>
    <property type="match status" value="1"/>
</dbReference>
<dbReference type="AlphaFoldDB" id="A0A2V2N145"/>
<dbReference type="Gene3D" id="3.30.460.80">
    <property type="entry name" value="NADH:ubiquinone oxidoreductase, 30kDa subunit"/>
    <property type="match status" value="1"/>
</dbReference>
<dbReference type="PIRSF" id="PIRSF036585">
    <property type="entry name" value="EchD"/>
    <property type="match status" value="1"/>
</dbReference>
<dbReference type="InterPro" id="IPR001268">
    <property type="entry name" value="NADH_UbQ_OxRdtase_30kDa_su"/>
</dbReference>
<feature type="domain" description="NADH:ubiquinone oxidoreductase 30kDa subunit" evidence="1">
    <location>
        <begin position="14"/>
        <end position="94"/>
    </location>
</feature>